<dbReference type="Proteomes" id="UP000266841">
    <property type="component" value="Unassembled WGS sequence"/>
</dbReference>
<evidence type="ECO:0000256" key="1">
    <source>
        <dbReference type="SAM" id="MobiDB-lite"/>
    </source>
</evidence>
<proteinExistence type="predicted"/>
<evidence type="ECO:0000313" key="2">
    <source>
        <dbReference type="EMBL" id="EJK51886.1"/>
    </source>
</evidence>
<reference evidence="2 3" key="1">
    <citation type="journal article" date="2012" name="Genome Biol.">
        <title>Genome and low-iron response of an oceanic diatom adapted to chronic iron limitation.</title>
        <authorList>
            <person name="Lommer M."/>
            <person name="Specht M."/>
            <person name="Roy A.S."/>
            <person name="Kraemer L."/>
            <person name="Andreson R."/>
            <person name="Gutowska M.A."/>
            <person name="Wolf J."/>
            <person name="Bergner S.V."/>
            <person name="Schilhabel M.B."/>
            <person name="Klostermeier U.C."/>
            <person name="Beiko R.G."/>
            <person name="Rosenstiel P."/>
            <person name="Hippler M."/>
            <person name="Laroche J."/>
        </authorList>
    </citation>
    <scope>NUCLEOTIDE SEQUENCE [LARGE SCALE GENOMIC DNA]</scope>
    <source>
        <strain evidence="2 3">CCMP1005</strain>
    </source>
</reference>
<feature type="compositionally biased region" description="Basic and acidic residues" evidence="1">
    <location>
        <begin position="122"/>
        <end position="131"/>
    </location>
</feature>
<protein>
    <submittedName>
        <fullName evidence="2">Uncharacterized protein</fullName>
    </submittedName>
</protein>
<gene>
    <name evidence="2" type="ORF">THAOC_28901</name>
</gene>
<evidence type="ECO:0000313" key="3">
    <source>
        <dbReference type="Proteomes" id="UP000266841"/>
    </source>
</evidence>
<feature type="region of interest" description="Disordered" evidence="1">
    <location>
        <begin position="83"/>
        <end position="164"/>
    </location>
</feature>
<keyword evidence="3" id="KW-1185">Reference proteome</keyword>
<name>K0RSH6_THAOC</name>
<feature type="non-terminal residue" evidence="2">
    <location>
        <position position="245"/>
    </location>
</feature>
<organism evidence="2 3">
    <name type="scientific">Thalassiosira oceanica</name>
    <name type="common">Marine diatom</name>
    <dbReference type="NCBI Taxonomy" id="159749"/>
    <lineage>
        <taxon>Eukaryota</taxon>
        <taxon>Sar</taxon>
        <taxon>Stramenopiles</taxon>
        <taxon>Ochrophyta</taxon>
        <taxon>Bacillariophyta</taxon>
        <taxon>Coscinodiscophyceae</taxon>
        <taxon>Thalassiosirophycidae</taxon>
        <taxon>Thalassiosirales</taxon>
        <taxon>Thalassiosiraceae</taxon>
        <taxon>Thalassiosira</taxon>
    </lineage>
</organism>
<dbReference type="AlphaFoldDB" id="K0RSH6"/>
<dbReference type="EMBL" id="AGNL01040830">
    <property type="protein sequence ID" value="EJK51886.1"/>
    <property type="molecule type" value="Genomic_DNA"/>
</dbReference>
<comment type="caution">
    <text evidence="2">The sequence shown here is derived from an EMBL/GenBank/DDBJ whole genome shotgun (WGS) entry which is preliminary data.</text>
</comment>
<feature type="compositionally biased region" description="Basic and acidic residues" evidence="1">
    <location>
        <begin position="139"/>
        <end position="148"/>
    </location>
</feature>
<accession>K0RSH6</accession>
<sequence length="245" mass="26352">MAILSDVAPRTLSLGPIEMIYVNIHPNLESVCRDGQSSAPILKDTYHWCSDPKDLGRGVELATWEASVETHSAALGSTDLSLATATDSKSKKPGRKRKQKRGRKKKDAQTAAPGEAGVAPDSEARGPDGKSKPRRGRPCKSDQHHPVEEQAGAQVQRKLPDRNVKVEEEVTSIEVGAKNYSRSTGCRESAPSMYDIDYRKGKRASQQERASPAEVEVGAGQLLPSNQLSEAAAGLNIDGNAERAS</sequence>
<feature type="compositionally biased region" description="Basic residues" evidence="1">
    <location>
        <begin position="91"/>
        <end position="106"/>
    </location>
</feature>